<evidence type="ECO:0000256" key="5">
    <source>
        <dbReference type="ARBA" id="ARBA00023136"/>
    </source>
</evidence>
<dbReference type="PANTHER" id="PTHR12300">
    <property type="entry name" value="HVA22-LIKE PROTEINS"/>
    <property type="match status" value="1"/>
</dbReference>
<name>A0A2K3DXH2_CHLRE</name>
<comment type="similarity">
    <text evidence="2 6">Belongs to the DP1 family.</text>
</comment>
<feature type="region of interest" description="Disordered" evidence="7">
    <location>
        <begin position="60"/>
        <end position="170"/>
    </location>
</feature>
<evidence type="ECO:0000256" key="1">
    <source>
        <dbReference type="ARBA" id="ARBA00004141"/>
    </source>
</evidence>
<keyword evidence="4 6" id="KW-1133">Transmembrane helix</keyword>
<evidence type="ECO:0000313" key="8">
    <source>
        <dbReference type="EMBL" id="PNW85227.1"/>
    </source>
</evidence>
<dbReference type="RefSeq" id="XP_042926107.1">
    <property type="nucleotide sequence ID" value="XM_043060978.1"/>
</dbReference>
<feature type="compositionally biased region" description="Gly residues" evidence="7">
    <location>
        <begin position="125"/>
        <end position="157"/>
    </location>
</feature>
<proteinExistence type="inferred from homology"/>
<reference evidence="8 9" key="1">
    <citation type="journal article" date="2007" name="Science">
        <title>The Chlamydomonas genome reveals the evolution of key animal and plant functions.</title>
        <authorList>
            <person name="Merchant S.S."/>
            <person name="Prochnik S.E."/>
            <person name="Vallon O."/>
            <person name="Harris E.H."/>
            <person name="Karpowicz S.J."/>
            <person name="Witman G.B."/>
            <person name="Terry A."/>
            <person name="Salamov A."/>
            <person name="Fritz-Laylin L.K."/>
            <person name="Marechal-Drouard L."/>
            <person name="Marshall W.F."/>
            <person name="Qu L.H."/>
            <person name="Nelson D.R."/>
            <person name="Sanderfoot A.A."/>
            <person name="Spalding M.H."/>
            <person name="Kapitonov V.V."/>
            <person name="Ren Q."/>
            <person name="Ferris P."/>
            <person name="Lindquist E."/>
            <person name="Shapiro H."/>
            <person name="Lucas S.M."/>
            <person name="Grimwood J."/>
            <person name="Schmutz J."/>
            <person name="Cardol P."/>
            <person name="Cerutti H."/>
            <person name="Chanfreau G."/>
            <person name="Chen C.L."/>
            <person name="Cognat V."/>
            <person name="Croft M.T."/>
            <person name="Dent R."/>
            <person name="Dutcher S."/>
            <person name="Fernandez E."/>
            <person name="Fukuzawa H."/>
            <person name="Gonzalez-Ballester D."/>
            <person name="Gonzalez-Halphen D."/>
            <person name="Hallmann A."/>
            <person name="Hanikenne M."/>
            <person name="Hippler M."/>
            <person name="Inwood W."/>
            <person name="Jabbari K."/>
            <person name="Kalanon M."/>
            <person name="Kuras R."/>
            <person name="Lefebvre P.A."/>
            <person name="Lemaire S.D."/>
            <person name="Lobanov A.V."/>
            <person name="Lohr M."/>
            <person name="Manuell A."/>
            <person name="Meier I."/>
            <person name="Mets L."/>
            <person name="Mittag M."/>
            <person name="Mittelmeier T."/>
            <person name="Moroney J.V."/>
            <person name="Moseley J."/>
            <person name="Napoli C."/>
            <person name="Nedelcu A.M."/>
            <person name="Niyogi K."/>
            <person name="Novoselov S.V."/>
            <person name="Paulsen I.T."/>
            <person name="Pazour G."/>
            <person name="Purton S."/>
            <person name="Ral J.P."/>
            <person name="Riano-Pachon D.M."/>
            <person name="Riekhof W."/>
            <person name="Rymarquis L."/>
            <person name="Schroda M."/>
            <person name="Stern D."/>
            <person name="Umen J."/>
            <person name="Willows R."/>
            <person name="Wilson N."/>
            <person name="Zimmer S.L."/>
            <person name="Allmer J."/>
            <person name="Balk J."/>
            <person name="Bisova K."/>
            <person name="Chen C.J."/>
            <person name="Elias M."/>
            <person name="Gendler K."/>
            <person name="Hauser C."/>
            <person name="Lamb M.R."/>
            <person name="Ledford H."/>
            <person name="Long J.C."/>
            <person name="Minagawa J."/>
            <person name="Page M.D."/>
            <person name="Pan J."/>
            <person name="Pootakham W."/>
            <person name="Roje S."/>
            <person name="Rose A."/>
            <person name="Stahlberg E."/>
            <person name="Terauchi A.M."/>
            <person name="Yang P."/>
            <person name="Ball S."/>
            <person name="Bowler C."/>
            <person name="Dieckmann C.L."/>
            <person name="Gladyshev V.N."/>
            <person name="Green P."/>
            <person name="Jorgensen R."/>
            <person name="Mayfield S."/>
            <person name="Mueller-Roeber B."/>
            <person name="Rajamani S."/>
            <person name="Sayre R.T."/>
            <person name="Brokstein P."/>
            <person name="Dubchak I."/>
            <person name="Goodstein D."/>
            <person name="Hornick L."/>
            <person name="Huang Y.W."/>
            <person name="Jhaveri J."/>
            <person name="Luo Y."/>
            <person name="Martinez D."/>
            <person name="Ngau W.C."/>
            <person name="Otillar B."/>
            <person name="Poliakov A."/>
            <person name="Porter A."/>
            <person name="Szajkowski L."/>
            <person name="Werner G."/>
            <person name="Zhou K."/>
            <person name="Grigoriev I.V."/>
            <person name="Rokhsar D.S."/>
            <person name="Grossman A.R."/>
        </authorList>
    </citation>
    <scope>NUCLEOTIDE SEQUENCE [LARGE SCALE GENOMIC DNA]</scope>
    <source>
        <strain evidence="9">CC-503</strain>
    </source>
</reference>
<dbReference type="PANTHER" id="PTHR12300:SF161">
    <property type="entry name" value="RECEPTOR EXPRESSION-ENHANCING PROTEIN"/>
    <property type="match status" value="1"/>
</dbReference>
<evidence type="ECO:0000256" key="3">
    <source>
        <dbReference type="ARBA" id="ARBA00022692"/>
    </source>
</evidence>
<comment type="caution">
    <text evidence="6">Lacks conserved residue(s) required for the propagation of feature annotation.</text>
</comment>
<evidence type="ECO:0000256" key="4">
    <source>
        <dbReference type="ARBA" id="ARBA00022989"/>
    </source>
</evidence>
<dbReference type="GeneID" id="66052871"/>
<dbReference type="KEGG" id="cre:CHLRE_03g176930v5"/>
<accession>A0A2K3DXH2</accession>
<evidence type="ECO:0000256" key="6">
    <source>
        <dbReference type="RuleBase" id="RU362006"/>
    </source>
</evidence>
<feature type="transmembrane region" description="Helical" evidence="6">
    <location>
        <begin position="12"/>
        <end position="31"/>
    </location>
</feature>
<sequence>MSVLEGVAHAVVQWVPLYFELKLVFVLWMTLPQTQGARMIYEGILAPRLAAWERRLRGGSAGNGRGAAAAAKAGSERDEPAGAIAAAILQNDEDRGEGGSSKVKASLRNLFHRTHKSEGAEEAGGVRGSSGGGGGGGGGTAVGEGQEVGGVGGGGGVRLYSPLSAHLQQS</sequence>
<dbReference type="Gramene" id="PNW85227">
    <property type="protein sequence ID" value="PNW85227"/>
    <property type="gene ID" value="CHLRE_03g176930v5"/>
</dbReference>
<dbReference type="OrthoDB" id="434647at2759"/>
<keyword evidence="5 6" id="KW-0472">Membrane</keyword>
<evidence type="ECO:0000256" key="7">
    <source>
        <dbReference type="SAM" id="MobiDB-lite"/>
    </source>
</evidence>
<dbReference type="InterPro" id="IPR004345">
    <property type="entry name" value="TB2_DP1_HVA22"/>
</dbReference>
<dbReference type="Proteomes" id="UP000006906">
    <property type="component" value="Chromosome 3"/>
</dbReference>
<evidence type="ECO:0000313" key="9">
    <source>
        <dbReference type="Proteomes" id="UP000006906"/>
    </source>
</evidence>
<dbReference type="InParanoid" id="A0A2K3DXH2"/>
<dbReference type="GO" id="GO:0016020">
    <property type="term" value="C:membrane"/>
    <property type="evidence" value="ECO:0007669"/>
    <property type="project" value="UniProtKB-SubCell"/>
</dbReference>
<dbReference type="AlphaFoldDB" id="A0A2K3DXH2"/>
<gene>
    <name evidence="8" type="ORF">CHLRE_03g176930v5</name>
</gene>
<dbReference type="EMBL" id="CM008964">
    <property type="protein sequence ID" value="PNW85227.1"/>
    <property type="molecule type" value="Genomic_DNA"/>
</dbReference>
<protein>
    <recommendedName>
        <fullName evidence="6">HVA22-like protein</fullName>
    </recommendedName>
</protein>
<organism evidence="8 9">
    <name type="scientific">Chlamydomonas reinhardtii</name>
    <name type="common">Chlamydomonas smithii</name>
    <dbReference type="NCBI Taxonomy" id="3055"/>
    <lineage>
        <taxon>Eukaryota</taxon>
        <taxon>Viridiplantae</taxon>
        <taxon>Chlorophyta</taxon>
        <taxon>core chlorophytes</taxon>
        <taxon>Chlorophyceae</taxon>
        <taxon>CS clade</taxon>
        <taxon>Chlamydomonadales</taxon>
        <taxon>Chlamydomonadaceae</taxon>
        <taxon>Chlamydomonas</taxon>
    </lineage>
</organism>
<keyword evidence="3 6" id="KW-0812">Transmembrane</keyword>
<keyword evidence="9" id="KW-1185">Reference proteome</keyword>
<evidence type="ECO:0000256" key="2">
    <source>
        <dbReference type="ARBA" id="ARBA00008573"/>
    </source>
</evidence>
<dbReference type="Pfam" id="PF03134">
    <property type="entry name" value="TB2_DP1_HVA22"/>
    <property type="match status" value="1"/>
</dbReference>
<comment type="subcellular location">
    <subcellularLocation>
        <location evidence="1 6">Membrane</location>
        <topology evidence="1 6">Multi-pass membrane protein</topology>
    </subcellularLocation>
</comment>